<sequence>MLLLVASHLDDSSSNYHAHFIKNSRHHLFECNNMTTAKRAFAAAGSSSPPLLLFLVVVLSSPSSARGSEHLSTTCPGGLVCHHGGSCATGDKDFSSFDGRAGFDDMPWRDVTNVNGEHCVDCHEGWGGVDCSMKYVACDPDDPGTIACFNGGECYVTGIDAATGKREQMCDCTRAGSTEGDGSMRYAGKFCQHVREVECGVGTDEMFCTNGGTCALFDEYGDSAHYECECPEHRGGTHCEFLAEDELVDCRLQCDRGTCAKGFKAYDDLVGSGSPYPAQLTFDVITSGGEHCVCPDGYTGLRCEIQVTKCGSSKYCYNGSTCAYDDDGNAMCDCSAAHTDDVSYTGAGCEQEATTRCEPGLDQDQKDAFCANDGQCIEDPATRHQGCVCEDGWSGDLCDIKVIEGVDVPVCDLPCMHGGSCRFGVKGYKDSYDSLNLPIHARKHEDGMYCSCPDGFTGLKCEVDINHCRDDGSVSESHFCLNGVPCAPDDYSSSSNSVNKNFGCSCEDSTNTAVLPLAGRFCEFAVTEFCSKDGMRHSHSFCTNGGKCKTKNEHDDSEHHGCCCPDGYEGEYCQLPAGTLDKSRAVTWSPFSECQHEESSTSQGMFMHPNANGEWDHVVINPVFRVPPHNATTLESTTIDDSKEKSGAGGIVSGILIVLLVGGLAGVAYKKRSMREDPHQFETDWWRGNVFDSEWWKGDSDNNTIDSHTNIAPHTLSRQCSYPAAHSRSEDSLEWEREYDKSDLHDIII</sequence>
<name>A0ABD3NRM7_9STRA</name>
<keyword evidence="2" id="KW-0472">Membrane</keyword>
<proteinExistence type="predicted"/>
<feature type="domain" description="EGF-like" evidence="3">
    <location>
        <begin position="533"/>
        <end position="574"/>
    </location>
</feature>
<keyword evidence="5" id="KW-1185">Reference proteome</keyword>
<keyword evidence="1" id="KW-0245">EGF-like domain</keyword>
<dbReference type="PANTHER" id="PTHR24033">
    <property type="entry name" value="EGF-LIKE DOMAIN-CONTAINING PROTEIN"/>
    <property type="match status" value="1"/>
</dbReference>
<evidence type="ECO:0000313" key="4">
    <source>
        <dbReference type="EMBL" id="KAL3778745.1"/>
    </source>
</evidence>
<feature type="transmembrane region" description="Helical" evidence="2">
    <location>
        <begin position="647"/>
        <end position="669"/>
    </location>
</feature>
<keyword evidence="2" id="KW-1133">Transmembrane helix</keyword>
<feature type="disulfide bond" evidence="1">
    <location>
        <begin position="564"/>
        <end position="573"/>
    </location>
</feature>
<evidence type="ECO:0000259" key="3">
    <source>
        <dbReference type="PROSITE" id="PS50026"/>
    </source>
</evidence>
<feature type="domain" description="EGF-like" evidence="3">
    <location>
        <begin position="362"/>
        <end position="399"/>
    </location>
</feature>
<dbReference type="PROSITE" id="PS50026">
    <property type="entry name" value="EGF_3"/>
    <property type="match status" value="5"/>
</dbReference>
<reference evidence="4 5" key="1">
    <citation type="submission" date="2024-10" db="EMBL/GenBank/DDBJ databases">
        <title>Updated reference genomes for cyclostephanoid diatoms.</title>
        <authorList>
            <person name="Roberts W.R."/>
            <person name="Alverson A.J."/>
        </authorList>
    </citation>
    <scope>NUCLEOTIDE SEQUENCE [LARGE SCALE GENOMIC DNA]</scope>
    <source>
        <strain evidence="4 5">AJA276-08</strain>
    </source>
</reference>
<feature type="domain" description="EGF-like" evidence="3">
    <location>
        <begin position="306"/>
        <end position="350"/>
    </location>
</feature>
<dbReference type="Gene3D" id="2.10.25.10">
    <property type="entry name" value="Laminin"/>
    <property type="match status" value="4"/>
</dbReference>
<keyword evidence="2" id="KW-0812">Transmembrane</keyword>
<dbReference type="InterPro" id="IPR000742">
    <property type="entry name" value="EGF"/>
</dbReference>
<feature type="disulfide bond" evidence="1">
    <location>
        <begin position="411"/>
        <end position="421"/>
    </location>
</feature>
<feature type="disulfide bond" evidence="1">
    <location>
        <begin position="389"/>
        <end position="398"/>
    </location>
</feature>
<evidence type="ECO:0000313" key="5">
    <source>
        <dbReference type="Proteomes" id="UP001530315"/>
    </source>
</evidence>
<accession>A0ABD3NRM7</accession>
<organism evidence="4 5">
    <name type="scientific">Stephanodiscus triporus</name>
    <dbReference type="NCBI Taxonomy" id="2934178"/>
    <lineage>
        <taxon>Eukaryota</taxon>
        <taxon>Sar</taxon>
        <taxon>Stramenopiles</taxon>
        <taxon>Ochrophyta</taxon>
        <taxon>Bacillariophyta</taxon>
        <taxon>Coscinodiscophyceae</taxon>
        <taxon>Thalassiosirophycidae</taxon>
        <taxon>Stephanodiscales</taxon>
        <taxon>Stephanodiscaceae</taxon>
        <taxon>Stephanodiscus</taxon>
    </lineage>
</organism>
<feature type="domain" description="EGF-like" evidence="3">
    <location>
        <begin position="195"/>
        <end position="240"/>
    </location>
</feature>
<feature type="domain" description="EGF-like" evidence="3">
    <location>
        <begin position="407"/>
        <end position="462"/>
    </location>
</feature>
<dbReference type="PROSITE" id="PS00022">
    <property type="entry name" value="EGF_1"/>
    <property type="match status" value="5"/>
</dbReference>
<evidence type="ECO:0000256" key="1">
    <source>
        <dbReference type="PROSITE-ProRule" id="PRU00076"/>
    </source>
</evidence>
<gene>
    <name evidence="4" type="ORF">ACHAW5_010350</name>
</gene>
<protein>
    <recommendedName>
        <fullName evidence="3">EGF-like domain-containing protein</fullName>
    </recommendedName>
</protein>
<keyword evidence="1" id="KW-1015">Disulfide bond</keyword>
<dbReference type="EMBL" id="JALLAZ020001202">
    <property type="protein sequence ID" value="KAL3778745.1"/>
    <property type="molecule type" value="Genomic_DNA"/>
</dbReference>
<feature type="disulfide bond" evidence="1">
    <location>
        <begin position="370"/>
        <end position="387"/>
    </location>
</feature>
<dbReference type="AlphaFoldDB" id="A0ABD3NRM7"/>
<dbReference type="SUPFAM" id="SSF57196">
    <property type="entry name" value="EGF/Laminin"/>
    <property type="match status" value="3"/>
</dbReference>
<evidence type="ECO:0000256" key="2">
    <source>
        <dbReference type="SAM" id="Phobius"/>
    </source>
</evidence>
<comment type="caution">
    <text evidence="4">The sequence shown here is derived from an EMBL/GenBank/DDBJ whole genome shotgun (WGS) entry which is preliminary data.</text>
</comment>
<feature type="disulfide bond" evidence="1">
    <location>
        <begin position="452"/>
        <end position="461"/>
    </location>
</feature>
<dbReference type="PROSITE" id="PS01186">
    <property type="entry name" value="EGF_2"/>
    <property type="match status" value="4"/>
</dbReference>
<comment type="caution">
    <text evidence="1">Lacks conserved residue(s) required for the propagation of feature annotation.</text>
</comment>
<dbReference type="SMART" id="SM00181">
    <property type="entry name" value="EGF"/>
    <property type="match status" value="7"/>
</dbReference>
<dbReference type="InterPro" id="IPR051830">
    <property type="entry name" value="NOTCH_homolog"/>
</dbReference>
<dbReference type="Proteomes" id="UP001530315">
    <property type="component" value="Unassembled WGS sequence"/>
</dbReference>
<feature type="disulfide bond" evidence="1">
    <location>
        <begin position="230"/>
        <end position="239"/>
    </location>
</feature>
<dbReference type="PANTHER" id="PTHR24033:SF151">
    <property type="entry name" value="NOTCH 2"/>
    <property type="match status" value="1"/>
</dbReference>